<dbReference type="EMBL" id="CAFBPD010000044">
    <property type="protein sequence ID" value="CAB5001671.1"/>
    <property type="molecule type" value="Genomic_DNA"/>
</dbReference>
<protein>
    <submittedName>
        <fullName evidence="5">Unannotated protein</fullName>
    </submittedName>
</protein>
<keyword evidence="3" id="KW-0812">Transmembrane</keyword>
<evidence type="ECO:0000256" key="1">
    <source>
        <dbReference type="ARBA" id="ARBA00023319"/>
    </source>
</evidence>
<keyword evidence="3" id="KW-1133">Transmembrane helix</keyword>
<dbReference type="Pfam" id="PF00041">
    <property type="entry name" value="fn3"/>
    <property type="match status" value="2"/>
</dbReference>
<feature type="region of interest" description="Disordered" evidence="2">
    <location>
        <begin position="535"/>
        <end position="655"/>
    </location>
</feature>
<keyword evidence="3" id="KW-0472">Membrane</keyword>
<feature type="region of interest" description="Disordered" evidence="2">
    <location>
        <begin position="855"/>
        <end position="885"/>
    </location>
</feature>
<feature type="compositionally biased region" description="Low complexity" evidence="2">
    <location>
        <begin position="590"/>
        <end position="631"/>
    </location>
</feature>
<dbReference type="CDD" id="cd00063">
    <property type="entry name" value="FN3"/>
    <property type="match status" value="1"/>
</dbReference>
<dbReference type="GO" id="GO:0048738">
    <property type="term" value="P:cardiac muscle tissue development"/>
    <property type="evidence" value="ECO:0007669"/>
    <property type="project" value="TreeGrafter"/>
</dbReference>
<evidence type="ECO:0000313" key="5">
    <source>
        <dbReference type="EMBL" id="CAB5001671.1"/>
    </source>
</evidence>
<dbReference type="PANTHER" id="PTHR14340:SF13">
    <property type="entry name" value="TITIN"/>
    <property type="match status" value="1"/>
</dbReference>
<dbReference type="SMART" id="SM00060">
    <property type="entry name" value="FN3"/>
    <property type="match status" value="2"/>
</dbReference>
<feature type="compositionally biased region" description="Pro residues" evidence="2">
    <location>
        <begin position="557"/>
        <end position="573"/>
    </location>
</feature>
<feature type="transmembrane region" description="Helical" evidence="3">
    <location>
        <begin position="1266"/>
        <end position="1283"/>
    </location>
</feature>
<feature type="transmembrane region" description="Helical" evidence="3">
    <location>
        <begin position="1201"/>
        <end position="1220"/>
    </location>
</feature>
<dbReference type="PANTHER" id="PTHR14340">
    <property type="entry name" value="MICROFIBRIL-ASSOCIATED GLYCOPROTEIN 3"/>
    <property type="match status" value="1"/>
</dbReference>
<organism evidence="5">
    <name type="scientific">freshwater metagenome</name>
    <dbReference type="NCBI Taxonomy" id="449393"/>
    <lineage>
        <taxon>unclassified sequences</taxon>
        <taxon>metagenomes</taxon>
        <taxon>ecological metagenomes</taxon>
    </lineage>
</organism>
<sequence>MHWSPRRARGLSRLQARAIRSAAAIALVFLPLALVSGPGFNAEATPSGARSLLASFTVSSNGIDANALNLGVRMTATQEVTITRIRFYKLAESNGTHTAHVWAANGSLIATEAFTGETASGWQEVTLSSPVAIASGAEFTVGYFTSAGHYPRGSFNVPTGSPFSGVNGAYEYSAVDGAYPPNNQGTNYGIDFDYAGGVPDPPTAVSAVAGDASATVDWAAPASDGGSAVTGYTVTSTPAGAVCAVTVASRTAACTGLTNNRYTSFTVKATSSAGDSSSSSASNTVVPVATSSQPSGTNSLYRSWVPGATSSPSGSGHGENLTLGLQVHASQTGSVTAIRYFRPYGDLGTRTVSLWSIDGTRLANAAALSESSSGWQQVSIPSTSIDAGQDFVVGFTLFDGEWAYQTPFASVTSGPISSIEPRYDYGTGASAFPGNSSPHNYGIDLVFEAASAPSAPRSVTASAGNGTATVTWLAPFVNGGAAVSGYTVTASGTGGTCSTLVAITPNPLRCTFQDLTNGTPYSFTVKATNAVGDSAASAPSSQVTPVAPLSPGASQPDPVPTPTPSPSPTPSATPTPVLDEVPTPEPTPSPTRSTALLAAPSASPSGSALASASASAPTSASPSASASSSEAAIEDPLDSPSPSPGPAPADVAPATSPALDPVIAAAEFAAAADAPPAPVAVPAGGLFGGDEGGPDLAVDLGLDVGFKAAGAPVTVAASGLLPNSPVQIIVYSDPQVLATVQTDDAGNANVTAEIPSDLPEGAHTLVVQAIGAEGTPVQSMGAMQLNDEGVVTAVAPPADATGLTPGDEAMTRALAAGKPVYDAQGHPVTVAAVAAAGAAVVAVAGAAGAAAAGASGAAGGGHAGGGTSGSHGRADGAEGADGSHGGHGHVFRQRDLLGVGAIATRVGDRSMTWRLPLTTRSDGFVAALASRSSRVSFILPRCMNDGLWARAIFGSGANLLWFAGIAIGLVSLVQGGFQVFPSSTLILLVIMALGILDSMAGLLAWATIFVGALLTGHVKDLADVRTSVGVALIAITLSMLANYMRPLRRARGEGLVYLFDRIADYSIPPVVIAFGAAGMVKALNGLSRLELIADSDIPAIELVAGLAVVARLVLEDVAVHLYPARCAALALPVLAPPSTPLRLMAIAARTAITLLVLSAFIGLSWPAFTIAALLSVPLVLRVWIHRIPNTANVHQWTPRGVLKLTIITVIGLLVAGWIFASEERSALLPGILALLLIPSALWSIVDVFGRSGGEWRNIWPKRVLGIAVWCLCAGLLTGVIVLGH</sequence>
<feature type="region of interest" description="Disordered" evidence="2">
    <location>
        <begin position="270"/>
        <end position="317"/>
    </location>
</feature>
<dbReference type="InterPro" id="IPR013783">
    <property type="entry name" value="Ig-like_fold"/>
</dbReference>
<feature type="transmembrane region" description="Helical" evidence="3">
    <location>
        <begin position="1154"/>
        <end position="1180"/>
    </location>
</feature>
<dbReference type="Pfam" id="PF13313">
    <property type="entry name" value="DUF4082"/>
    <property type="match status" value="2"/>
</dbReference>
<dbReference type="PROSITE" id="PS50853">
    <property type="entry name" value="FN3"/>
    <property type="match status" value="2"/>
</dbReference>
<feature type="compositionally biased region" description="Low complexity" evidence="2">
    <location>
        <begin position="270"/>
        <end position="292"/>
    </location>
</feature>
<feature type="domain" description="Fibronectin type-III" evidence="4">
    <location>
        <begin position="452"/>
        <end position="547"/>
    </location>
</feature>
<feature type="transmembrane region" description="Helical" evidence="3">
    <location>
        <begin position="985"/>
        <end position="1014"/>
    </location>
</feature>
<evidence type="ECO:0000256" key="3">
    <source>
        <dbReference type="SAM" id="Phobius"/>
    </source>
</evidence>
<dbReference type="InterPro" id="IPR025141">
    <property type="entry name" value="DUF4082"/>
</dbReference>
<feature type="transmembrane region" description="Helical" evidence="3">
    <location>
        <begin position="1226"/>
        <end position="1245"/>
    </location>
</feature>
<evidence type="ECO:0000256" key="2">
    <source>
        <dbReference type="SAM" id="MobiDB-lite"/>
    </source>
</evidence>
<dbReference type="InterPro" id="IPR036116">
    <property type="entry name" value="FN3_sf"/>
</dbReference>
<dbReference type="SUPFAM" id="SSF49265">
    <property type="entry name" value="Fibronectin type III"/>
    <property type="match status" value="1"/>
</dbReference>
<dbReference type="Gene3D" id="2.60.40.10">
    <property type="entry name" value="Immunoglobulins"/>
    <property type="match status" value="2"/>
</dbReference>
<dbReference type="GO" id="GO:0008307">
    <property type="term" value="F:structural constituent of muscle"/>
    <property type="evidence" value="ECO:0007669"/>
    <property type="project" value="TreeGrafter"/>
</dbReference>
<evidence type="ECO:0000259" key="4">
    <source>
        <dbReference type="PROSITE" id="PS50853"/>
    </source>
</evidence>
<dbReference type="InterPro" id="IPR003961">
    <property type="entry name" value="FN3_dom"/>
</dbReference>
<reference evidence="5" key="1">
    <citation type="submission" date="2020-05" db="EMBL/GenBank/DDBJ databases">
        <authorList>
            <person name="Chiriac C."/>
            <person name="Salcher M."/>
            <person name="Ghai R."/>
            <person name="Kavagutti S V."/>
        </authorList>
    </citation>
    <scope>NUCLEOTIDE SEQUENCE</scope>
</reference>
<feature type="transmembrane region" description="Helical" evidence="3">
    <location>
        <begin position="1026"/>
        <end position="1044"/>
    </location>
</feature>
<name>A0A6J7P959_9ZZZZ</name>
<feature type="compositionally biased region" description="Gly residues" evidence="2">
    <location>
        <begin position="856"/>
        <end position="869"/>
    </location>
</feature>
<gene>
    <name evidence="5" type="ORF">UFOPK4061_00351</name>
</gene>
<feature type="domain" description="Fibronectin type-III" evidence="4">
    <location>
        <begin position="198"/>
        <end position="289"/>
    </location>
</feature>
<accession>A0A6J7P959</accession>
<keyword evidence="1" id="KW-0393">Immunoglobulin domain</keyword>
<dbReference type="GO" id="GO:0045214">
    <property type="term" value="P:sarcomere organization"/>
    <property type="evidence" value="ECO:0007669"/>
    <property type="project" value="TreeGrafter"/>
</dbReference>
<proteinExistence type="predicted"/>
<dbReference type="GO" id="GO:0031430">
    <property type="term" value="C:M band"/>
    <property type="evidence" value="ECO:0007669"/>
    <property type="project" value="TreeGrafter"/>
</dbReference>
<feature type="transmembrane region" description="Helical" evidence="3">
    <location>
        <begin position="947"/>
        <end position="973"/>
    </location>
</feature>